<dbReference type="Proteomes" id="UP000240542">
    <property type="component" value="Unassembled WGS sequence"/>
</dbReference>
<dbReference type="GO" id="GO:0004314">
    <property type="term" value="F:[acyl-carrier-protein] S-malonyltransferase activity"/>
    <property type="evidence" value="ECO:0007669"/>
    <property type="project" value="UniProtKB-EC"/>
</dbReference>
<keyword evidence="3" id="KW-0012">Acyltransferase</keyword>
<dbReference type="GO" id="GO:0005829">
    <property type="term" value="C:cytosol"/>
    <property type="evidence" value="ECO:0007669"/>
    <property type="project" value="TreeGrafter"/>
</dbReference>
<dbReference type="AlphaFoldDB" id="A0A2P8C878"/>
<dbReference type="PANTHER" id="PTHR42681">
    <property type="entry name" value="MALONYL-COA-ACYL CARRIER PROTEIN TRANSACYLASE, MITOCHONDRIAL"/>
    <property type="match status" value="1"/>
</dbReference>
<reference evidence="6 7" key="1">
    <citation type="submission" date="2018-03" db="EMBL/GenBank/DDBJ databases">
        <title>Genomic Encyclopedia of Archaeal and Bacterial Type Strains, Phase II (KMG-II): from individual species to whole genera.</title>
        <authorList>
            <person name="Goeker M."/>
        </authorList>
    </citation>
    <scope>NUCLEOTIDE SEQUENCE [LARGE SCALE GENOMIC DNA]</scope>
    <source>
        <strain evidence="6 7">DSM 45312</strain>
    </source>
</reference>
<evidence type="ECO:0000256" key="2">
    <source>
        <dbReference type="ARBA" id="ARBA00022679"/>
    </source>
</evidence>
<dbReference type="InterPro" id="IPR016035">
    <property type="entry name" value="Acyl_Trfase/lysoPLipase"/>
</dbReference>
<organism evidence="6 7">
    <name type="scientific">Murinocardiopsis flavida</name>
    <dbReference type="NCBI Taxonomy" id="645275"/>
    <lineage>
        <taxon>Bacteria</taxon>
        <taxon>Bacillati</taxon>
        <taxon>Actinomycetota</taxon>
        <taxon>Actinomycetes</taxon>
        <taxon>Streptosporangiales</taxon>
        <taxon>Nocardiopsidaceae</taxon>
        <taxon>Murinocardiopsis</taxon>
    </lineage>
</organism>
<dbReference type="SUPFAM" id="SSF52151">
    <property type="entry name" value="FabD/lysophospholipase-like"/>
    <property type="match status" value="1"/>
</dbReference>
<comment type="catalytic activity">
    <reaction evidence="4">
        <text>holo-[ACP] + malonyl-CoA = malonyl-[ACP] + CoA</text>
        <dbReference type="Rhea" id="RHEA:41792"/>
        <dbReference type="Rhea" id="RHEA-COMP:9623"/>
        <dbReference type="Rhea" id="RHEA-COMP:9685"/>
        <dbReference type="ChEBI" id="CHEBI:57287"/>
        <dbReference type="ChEBI" id="CHEBI:57384"/>
        <dbReference type="ChEBI" id="CHEBI:64479"/>
        <dbReference type="ChEBI" id="CHEBI:78449"/>
        <dbReference type="EC" id="2.3.1.39"/>
    </reaction>
</comment>
<keyword evidence="2 6" id="KW-0808">Transferase</keyword>
<dbReference type="Pfam" id="PF21124">
    <property type="entry name" value="VinK_C"/>
    <property type="match status" value="1"/>
</dbReference>
<accession>A0A2P8C878</accession>
<evidence type="ECO:0000313" key="7">
    <source>
        <dbReference type="Proteomes" id="UP000240542"/>
    </source>
</evidence>
<dbReference type="PANTHER" id="PTHR42681:SF1">
    <property type="entry name" value="MALONYL-COA-ACYL CARRIER PROTEIN TRANSACYLASE, MITOCHONDRIAL"/>
    <property type="match status" value="1"/>
</dbReference>
<dbReference type="InterPro" id="IPR001227">
    <property type="entry name" value="Ac_transferase_dom_sf"/>
</dbReference>
<feature type="domain" description="Malonyl-CoA:ACP transacylase (MAT)" evidence="5">
    <location>
        <begin position="10"/>
        <end position="310"/>
    </location>
</feature>
<dbReference type="InterPro" id="IPR049416">
    <property type="entry name" value="VinK-like_small"/>
</dbReference>
<evidence type="ECO:0000259" key="5">
    <source>
        <dbReference type="SMART" id="SM00827"/>
    </source>
</evidence>
<keyword evidence="7" id="KW-1185">Reference proteome</keyword>
<dbReference type="EC" id="2.3.1.39" evidence="1"/>
<dbReference type="GO" id="GO:0006633">
    <property type="term" value="P:fatty acid biosynthetic process"/>
    <property type="evidence" value="ECO:0007669"/>
    <property type="project" value="TreeGrafter"/>
</dbReference>
<dbReference type="Gene3D" id="3.40.366.10">
    <property type="entry name" value="Malonyl-Coenzyme A Acyl Carrier Protein, domain 2"/>
    <property type="match status" value="1"/>
</dbReference>
<dbReference type="Gene3D" id="3.30.70.250">
    <property type="entry name" value="Malonyl-CoA ACP transacylase, ACP-binding"/>
    <property type="match status" value="1"/>
</dbReference>
<protein>
    <recommendedName>
        <fullName evidence="1">[acyl-carrier-protein] S-malonyltransferase</fullName>
        <ecNumber evidence="1">2.3.1.39</ecNumber>
    </recommendedName>
</protein>
<dbReference type="InterPro" id="IPR050858">
    <property type="entry name" value="Mal-CoA-ACP_Trans/PKS_FabD"/>
</dbReference>
<evidence type="ECO:0000313" key="6">
    <source>
        <dbReference type="EMBL" id="PSK81161.1"/>
    </source>
</evidence>
<evidence type="ECO:0000256" key="4">
    <source>
        <dbReference type="ARBA" id="ARBA00048462"/>
    </source>
</evidence>
<name>A0A2P8C878_9ACTN</name>
<dbReference type="SMART" id="SM00827">
    <property type="entry name" value="PKS_AT"/>
    <property type="match status" value="1"/>
</dbReference>
<comment type="caution">
    <text evidence="6">The sequence shown here is derived from an EMBL/GenBank/DDBJ whole genome shotgun (WGS) entry which is preliminary data.</text>
</comment>
<dbReference type="EMBL" id="PYGA01000049">
    <property type="protein sequence ID" value="PSK81161.1"/>
    <property type="molecule type" value="Genomic_DNA"/>
</dbReference>
<proteinExistence type="predicted"/>
<dbReference type="OrthoDB" id="5123945at2"/>
<evidence type="ECO:0000256" key="1">
    <source>
        <dbReference type="ARBA" id="ARBA00013258"/>
    </source>
</evidence>
<dbReference type="InterPro" id="IPR014043">
    <property type="entry name" value="Acyl_transferase_dom"/>
</dbReference>
<sequence>MSSSPLTAFVFPGMGPLDKQAVAHYMTTGPEAAEITAVADQVLGYPLLERFQETEGDYSEAGQLTFMAACLALAAWAGKKHGRQPDFCVGPSFGGRVAAVHSGALPLDDGLWLAAELARLTAEYFGEEHTDIVTHSFVRVPEPALAEVLAGLADAGEWYDLACVIDHDFYMLTLHEAAVEPLQARLRALGGLPLYTMRPPMHSPAFAALRDRVEKAVSGLFFADPHTPVVSDHDGKVLTTGAEVKDLVLDGFVRSVNWPDAVSTLVRSGVRDAIVCGPDALFGRVGVTRKNLTVTPATPQVAAQAAARGG</sequence>
<evidence type="ECO:0000256" key="3">
    <source>
        <dbReference type="ARBA" id="ARBA00023315"/>
    </source>
</evidence>
<gene>
    <name evidence="6" type="ORF">CLV63_1496</name>
</gene>